<feature type="site" description="Transition state stabilizer" evidence="11">
    <location>
        <position position="207"/>
    </location>
</feature>
<dbReference type="NCBIfam" id="NF004388">
    <property type="entry name" value="PRK05749.1-4"/>
    <property type="match status" value="1"/>
</dbReference>
<evidence type="ECO:0000256" key="7">
    <source>
        <dbReference type="ARBA" id="ARBA00022968"/>
    </source>
</evidence>
<evidence type="ECO:0000256" key="5">
    <source>
        <dbReference type="ARBA" id="ARBA00019077"/>
    </source>
</evidence>
<dbReference type="GO" id="GO:0009244">
    <property type="term" value="P:lipopolysaccharide core region biosynthetic process"/>
    <property type="evidence" value="ECO:0007669"/>
    <property type="project" value="UniProtKB-UniRule"/>
</dbReference>
<dbReference type="GO" id="GO:0005886">
    <property type="term" value="C:plasma membrane"/>
    <property type="evidence" value="ECO:0007669"/>
    <property type="project" value="UniProtKB-SubCell"/>
</dbReference>
<keyword evidence="12" id="KW-0448">Lipopolysaccharide biosynthesis</keyword>
<evidence type="ECO:0000256" key="11">
    <source>
        <dbReference type="PIRSR" id="PIRSR639901-2"/>
    </source>
</evidence>
<gene>
    <name evidence="14" type="ORF">BOW51_01410</name>
</gene>
<accession>A0A1T2KY29</accession>
<comment type="subcellular location">
    <subcellularLocation>
        <location evidence="1">Cell inner membrane</location>
        <topology evidence="1">Single-pass membrane protein</topology>
        <orientation evidence="1">Cytoplasmic side</orientation>
    </subcellularLocation>
    <subcellularLocation>
        <location evidence="12">Cell membrane</location>
    </subcellularLocation>
</comment>
<dbReference type="Pfam" id="PF04413">
    <property type="entry name" value="Glycos_transf_N"/>
    <property type="match status" value="1"/>
</dbReference>
<evidence type="ECO:0000313" key="14">
    <source>
        <dbReference type="EMBL" id="OOZ37670.1"/>
    </source>
</evidence>
<dbReference type="Gene3D" id="3.40.50.2000">
    <property type="entry name" value="Glycogen Phosphorylase B"/>
    <property type="match status" value="1"/>
</dbReference>
<evidence type="ECO:0000256" key="12">
    <source>
        <dbReference type="RuleBase" id="RU365103"/>
    </source>
</evidence>
<evidence type="ECO:0000256" key="4">
    <source>
        <dbReference type="ARBA" id="ARBA00012621"/>
    </source>
</evidence>
<evidence type="ECO:0000313" key="15">
    <source>
        <dbReference type="Proteomes" id="UP000190896"/>
    </source>
</evidence>
<keyword evidence="12" id="KW-1003">Cell membrane</keyword>
<feature type="site" description="Transition state stabilizer" evidence="11">
    <location>
        <position position="129"/>
    </location>
</feature>
<dbReference type="UniPathway" id="UPA00958"/>
<dbReference type="OrthoDB" id="9789797at2"/>
<dbReference type="InterPro" id="IPR007507">
    <property type="entry name" value="Glycos_transf_N"/>
</dbReference>
<keyword evidence="7" id="KW-0735">Signal-anchor</keyword>
<dbReference type="SUPFAM" id="SSF53756">
    <property type="entry name" value="UDP-Glycosyltransferase/glycogen phosphorylase"/>
    <property type="match status" value="1"/>
</dbReference>
<dbReference type="Gene3D" id="3.40.50.11720">
    <property type="entry name" value="3-Deoxy-D-manno-octulosonic-acid transferase, N-terminal domain"/>
    <property type="match status" value="1"/>
</dbReference>
<evidence type="ECO:0000256" key="3">
    <source>
        <dbReference type="ARBA" id="ARBA00006380"/>
    </source>
</evidence>
<keyword evidence="12" id="KW-0472">Membrane</keyword>
<feature type="domain" description="3-deoxy-D-manno-octulosonic-acid transferase N-terminal" evidence="13">
    <location>
        <begin position="32"/>
        <end position="210"/>
    </location>
</feature>
<dbReference type="Proteomes" id="UP000190896">
    <property type="component" value="Unassembled WGS sequence"/>
</dbReference>
<evidence type="ECO:0000256" key="2">
    <source>
        <dbReference type="ARBA" id="ARBA00004713"/>
    </source>
</evidence>
<dbReference type="AlphaFoldDB" id="A0A1T2KY29"/>
<keyword evidence="6 12" id="KW-0808">Transferase</keyword>
<organism evidence="14 15">
    <name type="scientific">Solemya velesiana gill symbiont</name>
    <dbReference type="NCBI Taxonomy" id="1918948"/>
    <lineage>
        <taxon>Bacteria</taxon>
        <taxon>Pseudomonadati</taxon>
        <taxon>Pseudomonadota</taxon>
        <taxon>Gammaproteobacteria</taxon>
        <taxon>sulfur-oxidizing symbionts</taxon>
    </lineage>
</organism>
<comment type="catalytic activity">
    <reaction evidence="9 12">
        <text>lipid IVA (E. coli) + CMP-3-deoxy-beta-D-manno-octulosonate = alpha-Kdo-(2-&gt;6)-lipid IVA (E. coli) + CMP + H(+)</text>
        <dbReference type="Rhea" id="RHEA:28066"/>
        <dbReference type="ChEBI" id="CHEBI:15378"/>
        <dbReference type="ChEBI" id="CHEBI:58603"/>
        <dbReference type="ChEBI" id="CHEBI:60364"/>
        <dbReference type="ChEBI" id="CHEBI:60377"/>
        <dbReference type="ChEBI" id="CHEBI:85987"/>
        <dbReference type="EC" id="2.4.99.12"/>
    </reaction>
</comment>
<dbReference type="FunFam" id="3.40.50.11720:FF:000001">
    <property type="entry name" value="3-deoxy-D-manno-octulosonic acid transferase"/>
    <property type="match status" value="1"/>
</dbReference>
<evidence type="ECO:0000256" key="10">
    <source>
        <dbReference type="PIRSR" id="PIRSR639901-1"/>
    </source>
</evidence>
<dbReference type="EMBL" id="MPRJ01000005">
    <property type="protein sequence ID" value="OOZ37670.1"/>
    <property type="molecule type" value="Genomic_DNA"/>
</dbReference>
<evidence type="ECO:0000259" key="13">
    <source>
        <dbReference type="Pfam" id="PF04413"/>
    </source>
</evidence>
<dbReference type="GO" id="GO:0009245">
    <property type="term" value="P:lipid A biosynthetic process"/>
    <property type="evidence" value="ECO:0007669"/>
    <property type="project" value="TreeGrafter"/>
</dbReference>
<keyword evidence="15" id="KW-1185">Reference proteome</keyword>
<dbReference type="InterPro" id="IPR039901">
    <property type="entry name" value="Kdotransferase"/>
</dbReference>
<evidence type="ECO:0000256" key="1">
    <source>
        <dbReference type="ARBA" id="ARBA00004388"/>
    </source>
</evidence>
<evidence type="ECO:0000256" key="9">
    <source>
        <dbReference type="ARBA" id="ARBA00049183"/>
    </source>
</evidence>
<comment type="pathway">
    <text evidence="2 12">Bacterial outer membrane biogenesis; LPS core biosynthesis.</text>
</comment>
<dbReference type="FunFam" id="3.40.50.2000:FF:000032">
    <property type="entry name" value="3-deoxy-D-manno-octulosonic acid transferase"/>
    <property type="match status" value="1"/>
</dbReference>
<dbReference type="RefSeq" id="WP_078485743.1">
    <property type="nucleotide sequence ID" value="NZ_MPRJ01000005.1"/>
</dbReference>
<dbReference type="InterPro" id="IPR038107">
    <property type="entry name" value="Glycos_transf_N_sf"/>
</dbReference>
<comment type="similarity">
    <text evidence="3">Belongs to the glycosyltransferase group 1 family. Glycosyltransferase 30 subfamily.</text>
</comment>
<protein>
    <recommendedName>
        <fullName evidence="5 12">3-deoxy-D-manno-octulosonic acid transferase</fullName>
        <shortName evidence="12">Kdo transferase</shortName>
        <ecNumber evidence="4 12">2.4.99.12</ecNumber>
    </recommendedName>
    <alternativeName>
        <fullName evidence="8 12">Lipid IV(A) 3-deoxy-D-manno-octulosonic acid transferase</fullName>
    </alternativeName>
</protein>
<comment type="caution">
    <text evidence="14">The sequence shown here is derived from an EMBL/GenBank/DDBJ whole genome shotgun (WGS) entry which is preliminary data.</text>
</comment>
<feature type="active site" description="Proton acceptor" evidence="10">
    <location>
        <position position="59"/>
    </location>
</feature>
<evidence type="ECO:0000256" key="6">
    <source>
        <dbReference type="ARBA" id="ARBA00022679"/>
    </source>
</evidence>
<evidence type="ECO:0000256" key="8">
    <source>
        <dbReference type="ARBA" id="ARBA00031445"/>
    </source>
</evidence>
<dbReference type="EC" id="2.4.99.12" evidence="4 12"/>
<name>A0A1T2KY29_9GAMM</name>
<sequence length="424" mass="47216">MHFIYSFILLISLPFFLLRLLLRGVRSPAYLKRWKERLGYYDAIDVKNSIWIHSVSVGEAQAAEPMVRQLQERYPDVPIVITTTTPTGSDRVKKLFGESVYHAYFPYDLPFSINVFLRRTNPCLLVMMETEIWPNLLAICEKKQIPTILANARLSEKSARGYSRFGTFARKTFGRIGTVAAQAPADAERFLGLGVPTDAVRVTGSVKFDIRMPASLYEQADVLRRWWGERPIWVAASTHNGEDELVLEAHRQVCEVCQDALLVLVPRHPERFDRVADLSRKSGFNVSRRSLNEPCESSVDVFLGDTMGELPLFLAASDAAFVGGSLVPTGGHNVLEPAALGVPVAFGPSMYNFSIISQQLLLEKAAVQVADEIELAEIMTEWLSDASERARIGEKGRAVVEANRGALDRLMVVIEEQLTEGACG</sequence>
<dbReference type="GO" id="GO:0043842">
    <property type="term" value="F:Kdo transferase activity"/>
    <property type="evidence" value="ECO:0007669"/>
    <property type="project" value="UniProtKB-EC"/>
</dbReference>
<proteinExistence type="inferred from homology"/>
<comment type="function">
    <text evidence="12">Involved in lipopolysaccharide (LPS) biosynthesis. Catalyzes the transfer of 3-deoxy-D-manno-octulosonate (Kdo) residue(s) from CMP-Kdo to lipid IV(A), the tetraacyldisaccharide-1,4'-bisphosphate precursor of lipid A.</text>
</comment>
<reference evidence="14 15" key="1">
    <citation type="submission" date="2016-11" db="EMBL/GenBank/DDBJ databases">
        <title>Mixed transmission modes and dynamic genome evolution in an obligate animal-bacterial symbiosis.</title>
        <authorList>
            <person name="Russell S.L."/>
            <person name="Corbett-Detig R.B."/>
            <person name="Cavanaugh C.M."/>
        </authorList>
    </citation>
    <scope>NUCLEOTIDE SEQUENCE [LARGE SCALE GENOMIC DNA]</scope>
    <source>
        <strain evidence="14">Se-Cadez</strain>
    </source>
</reference>
<keyword evidence="7" id="KW-0812">Transmembrane</keyword>
<dbReference type="PANTHER" id="PTHR42755">
    <property type="entry name" value="3-DEOXY-MANNO-OCTULOSONATE CYTIDYLYLTRANSFERASE"/>
    <property type="match status" value="1"/>
</dbReference>
<dbReference type="PANTHER" id="PTHR42755:SF1">
    <property type="entry name" value="3-DEOXY-D-MANNO-OCTULOSONIC ACID TRANSFERASE, MITOCHONDRIAL-RELATED"/>
    <property type="match status" value="1"/>
</dbReference>